<dbReference type="InterPro" id="IPR020717">
    <property type="entry name" value="Bcl2_BH1_motif_CS"/>
</dbReference>
<dbReference type="PANTHER" id="PTHR11256:SF41">
    <property type="entry name" value="BCL-2 HOMOLOGOUS ANTAGONIST_KILLER"/>
    <property type="match status" value="1"/>
</dbReference>
<dbReference type="InterPro" id="IPR020728">
    <property type="entry name" value="Bcl2_BH3_motif_CS"/>
</dbReference>
<feature type="transmembrane region" description="Helical" evidence="15">
    <location>
        <begin position="201"/>
        <end position="218"/>
    </location>
</feature>
<dbReference type="GO" id="GO:0051649">
    <property type="term" value="P:establishment of localization in cell"/>
    <property type="evidence" value="ECO:0007669"/>
    <property type="project" value="UniProtKB-ARBA"/>
</dbReference>
<dbReference type="GO" id="GO:0005783">
    <property type="term" value="C:endoplasmic reticulum"/>
    <property type="evidence" value="ECO:0007669"/>
    <property type="project" value="GOC"/>
</dbReference>
<dbReference type="SMART" id="SM00337">
    <property type="entry name" value="BCL"/>
    <property type="match status" value="1"/>
</dbReference>
<dbReference type="GO" id="GO:0032469">
    <property type="term" value="P:endoplasmic reticulum calcium ion homeostasis"/>
    <property type="evidence" value="ECO:0007669"/>
    <property type="project" value="UniProtKB-ARBA"/>
</dbReference>
<dbReference type="PROSITE" id="PS01080">
    <property type="entry name" value="BH1"/>
    <property type="match status" value="1"/>
</dbReference>
<dbReference type="CDD" id="cd06845">
    <property type="entry name" value="Bcl-2_like"/>
    <property type="match status" value="1"/>
</dbReference>
<dbReference type="EMBL" id="JAATJU010021982">
    <property type="protein sequence ID" value="KAH0512439.1"/>
    <property type="molecule type" value="Genomic_DNA"/>
</dbReference>
<evidence type="ECO:0000256" key="5">
    <source>
        <dbReference type="ARBA" id="ARBA00022703"/>
    </source>
</evidence>
<dbReference type="InterPro" id="IPR036834">
    <property type="entry name" value="Bcl-2-like_sf"/>
</dbReference>
<dbReference type="GO" id="GO:0042802">
    <property type="term" value="F:identical protein binding"/>
    <property type="evidence" value="ECO:0007669"/>
    <property type="project" value="UniProtKB-ARBA"/>
</dbReference>
<name>A0A8J6KXD2_MICOH</name>
<evidence type="ECO:0000256" key="1">
    <source>
        <dbReference type="ARBA" id="ARBA00004572"/>
    </source>
</evidence>
<dbReference type="GO" id="GO:0051400">
    <property type="term" value="F:BH domain binding"/>
    <property type="evidence" value="ECO:0007669"/>
    <property type="project" value="TreeGrafter"/>
</dbReference>
<dbReference type="GO" id="GO:0034644">
    <property type="term" value="P:cellular response to UV"/>
    <property type="evidence" value="ECO:0007669"/>
    <property type="project" value="UniProtKB-ARBA"/>
</dbReference>
<dbReference type="PROSITE" id="PS50062">
    <property type="entry name" value="BCL2_FAMILY"/>
    <property type="match status" value="1"/>
</dbReference>
<evidence type="ECO:0000256" key="8">
    <source>
        <dbReference type="ARBA" id="ARBA00022833"/>
    </source>
</evidence>
<comment type="caution">
    <text evidence="17">The sequence shown here is derived from an EMBL/GenBank/DDBJ whole genome shotgun (WGS) entry which is preliminary data.</text>
</comment>
<dbReference type="GO" id="GO:0008630">
    <property type="term" value="P:intrinsic apoptotic signaling pathway in response to DNA damage"/>
    <property type="evidence" value="ECO:0007669"/>
    <property type="project" value="TreeGrafter"/>
</dbReference>
<evidence type="ECO:0000256" key="3">
    <source>
        <dbReference type="ARBA" id="ARBA00022581"/>
    </source>
</evidence>
<comment type="subcellular location">
    <subcellularLocation>
        <location evidence="1">Mitochondrion outer membrane</location>
        <topology evidence="1">Single-pass membrane protein</topology>
    </subcellularLocation>
</comment>
<evidence type="ECO:0000256" key="6">
    <source>
        <dbReference type="ARBA" id="ARBA00022723"/>
    </source>
</evidence>
<dbReference type="InterPro" id="IPR046371">
    <property type="entry name" value="Bcl-2_BH1-3"/>
</dbReference>
<evidence type="ECO:0000256" key="7">
    <source>
        <dbReference type="ARBA" id="ARBA00022787"/>
    </source>
</evidence>
<keyword evidence="6" id="KW-0479">Metal-binding</keyword>
<dbReference type="GO" id="GO:0034220">
    <property type="term" value="P:monoatomic ion transmembrane transport"/>
    <property type="evidence" value="ECO:0007669"/>
    <property type="project" value="UniProtKB-ARBA"/>
</dbReference>
<sequence>MPSRGLSYWGLDRRDEERACSPTPALMRKPCNPFSEKQQVAQDTEEVFRSFVFYLHQQEQETQGAAASANPEMDNLPLEPNSVLGQVGRQLAIIGDDINRRYDVEFQNLLEQLQPTAGNAYELFTKIASSLFKSGISWGRVVALLGFGYRLALYVYQRGLTGFLGQVTCFLADIILHHYIARWIAQRGGWVAALNLRRDPILIVMTILGVVLLGQYMVQRFFSVPTGCWRLGERPHRRAKLTADTSGAAYQRVYRELPLDIGTTCDGRAVACRLRLIHSEQRWHAASSRPAGCLRLRSCSAPLLGPKSNHVDTKNCDLTGLSTVALCQPLQQRSKRRVLLDWGPEETFHKSQASPGPSGTQ</sequence>
<dbReference type="Proteomes" id="UP000710432">
    <property type="component" value="Unassembled WGS sequence"/>
</dbReference>
<dbReference type="FunFam" id="1.10.437.10:FF:000007">
    <property type="entry name" value="bcl-2 homologous antagonist/killer"/>
    <property type="match status" value="1"/>
</dbReference>
<keyword evidence="9 15" id="KW-1133">Transmembrane helix</keyword>
<proteinExistence type="inferred from homology"/>
<accession>A0A8J6KXD2</accession>
<keyword evidence="11" id="KW-0496">Mitochondrion</keyword>
<evidence type="ECO:0000256" key="15">
    <source>
        <dbReference type="SAM" id="Phobius"/>
    </source>
</evidence>
<dbReference type="GO" id="GO:0046872">
    <property type="term" value="F:metal ion binding"/>
    <property type="evidence" value="ECO:0007669"/>
    <property type="project" value="UniProtKB-KW"/>
</dbReference>
<keyword evidence="3" id="KW-0945">Host-virus interaction</keyword>
<protein>
    <recommendedName>
        <fullName evidence="13">Bcl-2 homologous antagonist/killer</fullName>
    </recommendedName>
    <alternativeName>
        <fullName evidence="14">Apoptosis regulator BAK</fullName>
    </alternativeName>
</protein>
<dbReference type="GO" id="GO:0043065">
    <property type="term" value="P:positive regulation of apoptotic process"/>
    <property type="evidence" value="ECO:0007669"/>
    <property type="project" value="UniProtKB-ARBA"/>
</dbReference>
<evidence type="ECO:0000256" key="4">
    <source>
        <dbReference type="ARBA" id="ARBA00022692"/>
    </source>
</evidence>
<dbReference type="Gene3D" id="1.10.437.10">
    <property type="entry name" value="Blc2-like"/>
    <property type="match status" value="1"/>
</dbReference>
<dbReference type="GO" id="GO:0051049">
    <property type="term" value="P:regulation of transport"/>
    <property type="evidence" value="ECO:0007669"/>
    <property type="project" value="UniProtKB-ARBA"/>
</dbReference>
<organism evidence="17 18">
    <name type="scientific">Microtus ochrogaster</name>
    <name type="common">Prairie vole</name>
    <dbReference type="NCBI Taxonomy" id="79684"/>
    <lineage>
        <taxon>Eukaryota</taxon>
        <taxon>Metazoa</taxon>
        <taxon>Chordata</taxon>
        <taxon>Craniata</taxon>
        <taxon>Vertebrata</taxon>
        <taxon>Euteleostomi</taxon>
        <taxon>Mammalia</taxon>
        <taxon>Eutheria</taxon>
        <taxon>Euarchontoglires</taxon>
        <taxon>Glires</taxon>
        <taxon>Rodentia</taxon>
        <taxon>Myomorpha</taxon>
        <taxon>Muroidea</taxon>
        <taxon>Cricetidae</taxon>
        <taxon>Arvicolinae</taxon>
        <taxon>Microtus</taxon>
    </lineage>
</organism>
<keyword evidence="10" id="KW-0007">Acetylation</keyword>
<dbReference type="GO" id="GO:0097192">
    <property type="term" value="P:extrinsic apoptotic signaling pathway in absence of ligand"/>
    <property type="evidence" value="ECO:0007669"/>
    <property type="project" value="TreeGrafter"/>
</dbReference>
<evidence type="ECO:0000259" key="16">
    <source>
        <dbReference type="SMART" id="SM00337"/>
    </source>
</evidence>
<dbReference type="GO" id="GO:0005741">
    <property type="term" value="C:mitochondrial outer membrane"/>
    <property type="evidence" value="ECO:0007669"/>
    <property type="project" value="UniProtKB-SubCell"/>
</dbReference>
<evidence type="ECO:0000256" key="13">
    <source>
        <dbReference type="ARBA" id="ARBA00067978"/>
    </source>
</evidence>
<dbReference type="PANTHER" id="PTHR11256">
    <property type="entry name" value="BCL-2 RELATED"/>
    <property type="match status" value="1"/>
</dbReference>
<gene>
    <name evidence="17" type="ORF">LTLLF_145430</name>
</gene>
<evidence type="ECO:0000256" key="2">
    <source>
        <dbReference type="ARBA" id="ARBA00009458"/>
    </source>
</evidence>
<feature type="transmembrane region" description="Helical" evidence="15">
    <location>
        <begin position="163"/>
        <end position="180"/>
    </location>
</feature>
<evidence type="ECO:0000256" key="10">
    <source>
        <dbReference type="ARBA" id="ARBA00022990"/>
    </source>
</evidence>
<evidence type="ECO:0000256" key="12">
    <source>
        <dbReference type="ARBA" id="ARBA00023136"/>
    </source>
</evidence>
<evidence type="ECO:0000256" key="11">
    <source>
        <dbReference type="ARBA" id="ARBA00023128"/>
    </source>
</evidence>
<dbReference type="GO" id="GO:0070059">
    <property type="term" value="P:intrinsic apoptotic signaling pathway in response to endoplasmic reticulum stress"/>
    <property type="evidence" value="ECO:0007669"/>
    <property type="project" value="UniProtKB-ARBA"/>
</dbReference>
<evidence type="ECO:0000256" key="9">
    <source>
        <dbReference type="ARBA" id="ARBA00022989"/>
    </source>
</evidence>
<dbReference type="GO" id="GO:0015288">
    <property type="term" value="F:porin activity"/>
    <property type="evidence" value="ECO:0007669"/>
    <property type="project" value="TreeGrafter"/>
</dbReference>
<dbReference type="PROSITE" id="PS01258">
    <property type="entry name" value="BH2"/>
    <property type="match status" value="1"/>
</dbReference>
<dbReference type="AlphaFoldDB" id="A0A8J6KXD2"/>
<dbReference type="PROSITE" id="PS01259">
    <property type="entry name" value="BH3"/>
    <property type="match status" value="1"/>
</dbReference>
<keyword evidence="12 15" id="KW-0472">Membrane</keyword>
<evidence type="ECO:0000313" key="18">
    <source>
        <dbReference type="Proteomes" id="UP000710432"/>
    </source>
</evidence>
<dbReference type="GO" id="GO:0001836">
    <property type="term" value="P:release of cytochrome c from mitochondria"/>
    <property type="evidence" value="ECO:0007669"/>
    <property type="project" value="UniProtKB-ARBA"/>
</dbReference>
<comment type="similarity">
    <text evidence="2">Belongs to the Bcl-2 family.</text>
</comment>
<dbReference type="InterPro" id="IPR002475">
    <property type="entry name" value="Bcl2-like"/>
</dbReference>
<dbReference type="Pfam" id="PF00452">
    <property type="entry name" value="Bcl-2"/>
    <property type="match status" value="1"/>
</dbReference>
<dbReference type="InterPro" id="IPR020726">
    <property type="entry name" value="Bcl2_BH2_motif_CS"/>
</dbReference>
<keyword evidence="8" id="KW-0862">Zinc</keyword>
<dbReference type="SUPFAM" id="SSF56854">
    <property type="entry name" value="Bcl-2 inhibitors of programmed cell death"/>
    <property type="match status" value="1"/>
</dbReference>
<reference evidence="17" key="1">
    <citation type="submission" date="2020-03" db="EMBL/GenBank/DDBJ databases">
        <title>Studies in the Genomics of Life Span.</title>
        <authorList>
            <person name="Glass D."/>
        </authorList>
    </citation>
    <scope>NUCLEOTIDE SEQUENCE</scope>
    <source>
        <strain evidence="17">LTLLF</strain>
        <tissue evidence="17">Muscle</tissue>
    </source>
</reference>
<dbReference type="GO" id="GO:0097145">
    <property type="term" value="C:BAK complex"/>
    <property type="evidence" value="ECO:0007669"/>
    <property type="project" value="UniProtKB-ARBA"/>
</dbReference>
<feature type="domain" description="Bcl-2 Bcl-2 homology region 1-3" evidence="16">
    <location>
        <begin position="91"/>
        <end position="190"/>
    </location>
</feature>
<keyword evidence="7" id="KW-1000">Mitochondrion outer membrane</keyword>
<evidence type="ECO:0000313" key="17">
    <source>
        <dbReference type="EMBL" id="KAH0512439.1"/>
    </source>
</evidence>
<dbReference type="PRINTS" id="PR01862">
    <property type="entry name" value="BCL2FAMILY"/>
</dbReference>
<dbReference type="InterPro" id="IPR026298">
    <property type="entry name" value="Bcl-2_fam"/>
</dbReference>
<keyword evidence="4 15" id="KW-0812">Transmembrane</keyword>
<keyword evidence="5" id="KW-0053">Apoptosis</keyword>
<evidence type="ECO:0000256" key="14">
    <source>
        <dbReference type="ARBA" id="ARBA00083617"/>
    </source>
</evidence>